<feature type="transmembrane region" description="Helical" evidence="5">
    <location>
        <begin position="220"/>
        <end position="242"/>
    </location>
</feature>
<feature type="domain" description="ABC transmembrane type-1" evidence="6">
    <location>
        <begin position="132"/>
        <end position="347"/>
    </location>
</feature>
<keyword evidence="5" id="KW-0813">Transport</keyword>
<reference evidence="7 8" key="1">
    <citation type="submission" date="2023-03" db="EMBL/GenBank/DDBJ databases">
        <title>Whole genome sequencing of Methanotrichaceae archaeon M04Ac.</title>
        <authorList>
            <person name="Khomyakova M.A."/>
            <person name="Merkel A.Y."/>
            <person name="Slobodkin A.I."/>
        </authorList>
    </citation>
    <scope>NUCLEOTIDE SEQUENCE [LARGE SCALE GENOMIC DNA]</scope>
    <source>
        <strain evidence="7 8">M04Ac</strain>
    </source>
</reference>
<sequence>MAGADLSMEDLYKRSLESPMGGLKNQRVTAIAGALLRRASFFTNYAIAFALILVLNFTLPRLMPGDPFQAIYGEEALLAMTPQLKAQLVERLALDQSMGQQFVAYILALAGGDLGHSYYYNQPVLAVILDFLPWTLLLTGSALVLSTLLGLFLGVESGYRRGRRLDKALLAGLMFLNGFPDFFMGIVLLLVFGVVLGLIPLSGALTPYSGLSGLPLALDILHHLLAPLAALVLVRVTSAYLLTRNTMITTLKENFILAAKAKGCSEGQIKYRHAGRNSLLPVVTATGLSIPQMVTGALFVEIVFSYPGVGSLLYNSLLTRDYPLIQGILLMVTVVVLVGNLLVDLLYSRLDPRVSHAR</sequence>
<keyword evidence="4 5" id="KW-0472">Membrane</keyword>
<dbReference type="EMBL" id="JARFPL010000040">
    <property type="protein sequence ID" value="MDF0594026.1"/>
    <property type="molecule type" value="Genomic_DNA"/>
</dbReference>
<protein>
    <submittedName>
        <fullName evidence="7">ABC transporter permease</fullName>
    </submittedName>
</protein>
<comment type="caution">
    <text evidence="7">The sequence shown here is derived from an EMBL/GenBank/DDBJ whole genome shotgun (WGS) entry which is preliminary data.</text>
</comment>
<accession>A0ABT5XH62</accession>
<dbReference type="PANTHER" id="PTHR43376:SF1">
    <property type="entry name" value="OLIGOPEPTIDE TRANSPORT SYSTEM PERMEASE PROTEIN"/>
    <property type="match status" value="1"/>
</dbReference>
<evidence type="ECO:0000259" key="6">
    <source>
        <dbReference type="PROSITE" id="PS50928"/>
    </source>
</evidence>
<comment type="similarity">
    <text evidence="5">Belongs to the binding-protein-dependent transport system permease family.</text>
</comment>
<evidence type="ECO:0000256" key="5">
    <source>
        <dbReference type="RuleBase" id="RU363032"/>
    </source>
</evidence>
<feature type="transmembrane region" description="Helical" evidence="5">
    <location>
        <begin position="131"/>
        <end position="153"/>
    </location>
</feature>
<keyword evidence="8" id="KW-1185">Reference proteome</keyword>
<feature type="transmembrane region" description="Helical" evidence="5">
    <location>
        <begin position="324"/>
        <end position="347"/>
    </location>
</feature>
<feature type="transmembrane region" description="Helical" evidence="5">
    <location>
        <begin position="42"/>
        <end position="59"/>
    </location>
</feature>
<dbReference type="SUPFAM" id="SSF161098">
    <property type="entry name" value="MetI-like"/>
    <property type="match status" value="1"/>
</dbReference>
<evidence type="ECO:0000256" key="2">
    <source>
        <dbReference type="ARBA" id="ARBA00022692"/>
    </source>
</evidence>
<organism evidence="7 8">
    <name type="scientific">Candidatus Methanocrinis alkalitolerans</name>
    <dbReference type="NCBI Taxonomy" id="3033395"/>
    <lineage>
        <taxon>Archaea</taxon>
        <taxon>Methanobacteriati</taxon>
        <taxon>Methanobacteriota</taxon>
        <taxon>Stenosarchaea group</taxon>
        <taxon>Methanomicrobia</taxon>
        <taxon>Methanotrichales</taxon>
        <taxon>Methanotrichaceae</taxon>
        <taxon>Methanocrinis</taxon>
    </lineage>
</organism>
<evidence type="ECO:0000313" key="7">
    <source>
        <dbReference type="EMBL" id="MDF0594026.1"/>
    </source>
</evidence>
<feature type="transmembrane region" description="Helical" evidence="5">
    <location>
        <begin position="174"/>
        <end position="200"/>
    </location>
</feature>
<dbReference type="RefSeq" id="WP_316969725.1">
    <property type="nucleotide sequence ID" value="NZ_JARFPL010000040.1"/>
</dbReference>
<keyword evidence="3 5" id="KW-1133">Transmembrane helix</keyword>
<comment type="subcellular location">
    <subcellularLocation>
        <location evidence="5">Cell membrane</location>
        <topology evidence="5">Multi-pass membrane protein</topology>
    </subcellularLocation>
    <subcellularLocation>
        <location evidence="1">Membrane</location>
        <topology evidence="1">Multi-pass membrane protein</topology>
    </subcellularLocation>
</comment>
<feature type="transmembrane region" description="Helical" evidence="5">
    <location>
        <begin position="279"/>
        <end position="304"/>
    </location>
</feature>
<dbReference type="Pfam" id="PF00528">
    <property type="entry name" value="BPD_transp_1"/>
    <property type="match status" value="1"/>
</dbReference>
<dbReference type="Proteomes" id="UP001215956">
    <property type="component" value="Unassembled WGS sequence"/>
</dbReference>
<dbReference type="PROSITE" id="PS50928">
    <property type="entry name" value="ABC_TM1"/>
    <property type="match status" value="1"/>
</dbReference>
<evidence type="ECO:0000313" key="8">
    <source>
        <dbReference type="Proteomes" id="UP001215956"/>
    </source>
</evidence>
<dbReference type="Gene3D" id="1.10.3720.10">
    <property type="entry name" value="MetI-like"/>
    <property type="match status" value="1"/>
</dbReference>
<dbReference type="InterPro" id="IPR035906">
    <property type="entry name" value="MetI-like_sf"/>
</dbReference>
<keyword evidence="2 5" id="KW-0812">Transmembrane</keyword>
<gene>
    <name evidence="7" type="ORF">P0O24_10590</name>
</gene>
<dbReference type="PANTHER" id="PTHR43376">
    <property type="entry name" value="OLIGOPEPTIDE TRANSPORT SYSTEM PERMEASE PROTEIN"/>
    <property type="match status" value="1"/>
</dbReference>
<evidence type="ECO:0000256" key="4">
    <source>
        <dbReference type="ARBA" id="ARBA00023136"/>
    </source>
</evidence>
<dbReference type="CDD" id="cd06261">
    <property type="entry name" value="TM_PBP2"/>
    <property type="match status" value="1"/>
</dbReference>
<evidence type="ECO:0000256" key="3">
    <source>
        <dbReference type="ARBA" id="ARBA00022989"/>
    </source>
</evidence>
<dbReference type="InterPro" id="IPR000515">
    <property type="entry name" value="MetI-like"/>
</dbReference>
<evidence type="ECO:0000256" key="1">
    <source>
        <dbReference type="ARBA" id="ARBA00004141"/>
    </source>
</evidence>
<name>A0ABT5XH62_9EURY</name>
<proteinExistence type="inferred from homology"/>